<proteinExistence type="predicted"/>
<feature type="non-terminal residue" evidence="1">
    <location>
        <position position="78"/>
    </location>
</feature>
<dbReference type="EMBL" id="BTSY01000001">
    <property type="protein sequence ID" value="GMT11898.1"/>
    <property type="molecule type" value="Genomic_DNA"/>
</dbReference>
<comment type="caution">
    <text evidence="1">The sequence shown here is derived from an EMBL/GenBank/DDBJ whole genome shotgun (WGS) entry which is preliminary data.</text>
</comment>
<dbReference type="Proteomes" id="UP001432322">
    <property type="component" value="Unassembled WGS sequence"/>
</dbReference>
<keyword evidence="2" id="KW-1185">Reference proteome</keyword>
<protein>
    <recommendedName>
        <fullName evidence="3">Transposase</fullName>
    </recommendedName>
</protein>
<gene>
    <name evidence="1" type="ORF">PFISCL1PPCAC_3195</name>
</gene>
<evidence type="ECO:0000313" key="1">
    <source>
        <dbReference type="EMBL" id="GMT11898.1"/>
    </source>
</evidence>
<dbReference type="AlphaFoldDB" id="A0AAV5UYQ4"/>
<feature type="non-terminal residue" evidence="1">
    <location>
        <position position="1"/>
    </location>
</feature>
<organism evidence="1 2">
    <name type="scientific">Pristionchus fissidentatus</name>
    <dbReference type="NCBI Taxonomy" id="1538716"/>
    <lineage>
        <taxon>Eukaryota</taxon>
        <taxon>Metazoa</taxon>
        <taxon>Ecdysozoa</taxon>
        <taxon>Nematoda</taxon>
        <taxon>Chromadorea</taxon>
        <taxon>Rhabditida</taxon>
        <taxon>Rhabditina</taxon>
        <taxon>Diplogasteromorpha</taxon>
        <taxon>Diplogasteroidea</taxon>
        <taxon>Neodiplogasteridae</taxon>
        <taxon>Pristionchus</taxon>
    </lineage>
</organism>
<name>A0AAV5UYQ4_9BILA</name>
<sequence>NTMAQVDTGKSRSSQTKVYVRNGCRDFGNVRFLIEIRASWLRSPLSTQRIMDDLMNDRICVTDAYKSFTKTVKPIFEQ</sequence>
<evidence type="ECO:0008006" key="3">
    <source>
        <dbReference type="Google" id="ProtNLM"/>
    </source>
</evidence>
<accession>A0AAV5UYQ4</accession>
<reference evidence="1" key="1">
    <citation type="submission" date="2023-10" db="EMBL/GenBank/DDBJ databases">
        <title>Genome assembly of Pristionchus species.</title>
        <authorList>
            <person name="Yoshida K."/>
            <person name="Sommer R.J."/>
        </authorList>
    </citation>
    <scope>NUCLEOTIDE SEQUENCE</scope>
    <source>
        <strain evidence="1">RS5133</strain>
    </source>
</reference>
<evidence type="ECO:0000313" key="2">
    <source>
        <dbReference type="Proteomes" id="UP001432322"/>
    </source>
</evidence>